<dbReference type="PROSITE" id="PS51257">
    <property type="entry name" value="PROKAR_LIPOPROTEIN"/>
    <property type="match status" value="1"/>
</dbReference>
<evidence type="ECO:0000256" key="6">
    <source>
        <dbReference type="SAM" id="SignalP"/>
    </source>
</evidence>
<name>A0A2T0RY92_9RHOB</name>
<dbReference type="AlphaFoldDB" id="A0A2T0RY92"/>
<dbReference type="GO" id="GO:0009279">
    <property type="term" value="C:cell outer membrane"/>
    <property type="evidence" value="ECO:0007669"/>
    <property type="project" value="UniProtKB-SubCell"/>
</dbReference>
<reference evidence="7 8" key="1">
    <citation type="submission" date="2018-03" db="EMBL/GenBank/DDBJ databases">
        <title>Genomic Encyclopedia of Archaeal and Bacterial Type Strains, Phase II (KMG-II): from individual species to whole genera.</title>
        <authorList>
            <person name="Goeker M."/>
        </authorList>
    </citation>
    <scope>NUCLEOTIDE SEQUENCE [LARGE SCALE GENOMIC DNA]</scope>
    <source>
        <strain evidence="7 8">DSM 29328</strain>
    </source>
</reference>
<gene>
    <name evidence="7" type="ORF">CLV78_101235</name>
</gene>
<comment type="similarity">
    <text evidence="2">Belongs to the MipA/OmpV family.</text>
</comment>
<keyword evidence="4" id="KW-0472">Membrane</keyword>
<dbReference type="Proteomes" id="UP000239480">
    <property type="component" value="Unassembled WGS sequence"/>
</dbReference>
<dbReference type="Pfam" id="PF06629">
    <property type="entry name" value="MipA"/>
    <property type="match status" value="1"/>
</dbReference>
<evidence type="ECO:0000313" key="7">
    <source>
        <dbReference type="EMBL" id="PRY26141.1"/>
    </source>
</evidence>
<evidence type="ECO:0000256" key="4">
    <source>
        <dbReference type="ARBA" id="ARBA00023136"/>
    </source>
</evidence>
<keyword evidence="3 6" id="KW-0732">Signal</keyword>
<organism evidence="7 8">
    <name type="scientific">Aliiruegeria haliotis</name>
    <dbReference type="NCBI Taxonomy" id="1280846"/>
    <lineage>
        <taxon>Bacteria</taxon>
        <taxon>Pseudomonadati</taxon>
        <taxon>Pseudomonadota</taxon>
        <taxon>Alphaproteobacteria</taxon>
        <taxon>Rhodobacterales</taxon>
        <taxon>Roseobacteraceae</taxon>
        <taxon>Aliiruegeria</taxon>
    </lineage>
</organism>
<evidence type="ECO:0000256" key="2">
    <source>
        <dbReference type="ARBA" id="ARBA00005722"/>
    </source>
</evidence>
<comment type="subcellular location">
    <subcellularLocation>
        <location evidence="1">Cell outer membrane</location>
    </subcellularLocation>
</comment>
<proteinExistence type="inferred from homology"/>
<feature type="signal peptide" evidence="6">
    <location>
        <begin position="1"/>
        <end position="36"/>
    </location>
</feature>
<evidence type="ECO:0000256" key="3">
    <source>
        <dbReference type="ARBA" id="ARBA00022729"/>
    </source>
</evidence>
<sequence>MYLLAKHRFGDTSLTYSIRILAAISLALACSTAAVAQDVPTAEAVTASSHQGPRPLSQIDPNSNFVLRYDVRLGAQTRPAYFGSDEYEVRPDFAIKFDYARLRGLGEYGSLSGNSTPSAFGLRGSLRFIGARNSDDYEDLKGLDDIDASLELGLGVVYRERNFEAFADARYGTFGHNSFFGEFGMDGIAYPTDNWELRLGPRVTWGGQGFADTYFSVDSQEALASGMDRFKADGGILGAGFEATARYRFNDLWGIEAGLRGDRMLNDAANSPITERGTEDQFRLRIGITRELILQF</sequence>
<dbReference type="EMBL" id="PVTD01000001">
    <property type="protein sequence ID" value="PRY26141.1"/>
    <property type="molecule type" value="Genomic_DNA"/>
</dbReference>
<evidence type="ECO:0000313" key="8">
    <source>
        <dbReference type="Proteomes" id="UP000239480"/>
    </source>
</evidence>
<evidence type="ECO:0000256" key="1">
    <source>
        <dbReference type="ARBA" id="ARBA00004442"/>
    </source>
</evidence>
<evidence type="ECO:0000256" key="5">
    <source>
        <dbReference type="ARBA" id="ARBA00023237"/>
    </source>
</evidence>
<comment type="caution">
    <text evidence="7">The sequence shown here is derived from an EMBL/GenBank/DDBJ whole genome shotgun (WGS) entry which is preliminary data.</text>
</comment>
<accession>A0A2T0RY92</accession>
<dbReference type="InterPro" id="IPR010583">
    <property type="entry name" value="MipA"/>
</dbReference>
<protein>
    <submittedName>
        <fullName evidence="7">Outer membrane scaffolding protein for murein synthesis (MipA/OmpV family)</fullName>
    </submittedName>
</protein>
<dbReference type="PANTHER" id="PTHR38776">
    <property type="entry name" value="MLTA-INTERACTING PROTEIN-RELATED"/>
    <property type="match status" value="1"/>
</dbReference>
<dbReference type="PANTHER" id="PTHR38776:SF1">
    <property type="entry name" value="MLTA-INTERACTING PROTEIN-RELATED"/>
    <property type="match status" value="1"/>
</dbReference>
<feature type="chain" id="PRO_5015617022" evidence="6">
    <location>
        <begin position="37"/>
        <end position="296"/>
    </location>
</feature>
<keyword evidence="8" id="KW-1185">Reference proteome</keyword>
<keyword evidence="5" id="KW-0998">Cell outer membrane</keyword>